<dbReference type="InterPro" id="IPR051681">
    <property type="entry name" value="Ser/Thr_Kinases-Pseudokinases"/>
</dbReference>
<protein>
    <submittedName>
        <fullName evidence="3">Kinase-like domain-containing protein</fullName>
    </submittedName>
</protein>
<dbReference type="InterPro" id="IPR011009">
    <property type="entry name" value="Kinase-like_dom_sf"/>
</dbReference>
<evidence type="ECO:0000313" key="4">
    <source>
        <dbReference type="Proteomes" id="UP000265703"/>
    </source>
</evidence>
<sequence length="844" mass="100616">MSSNNKECEKCGNYKLREYCKLCQINYLKDNFKNWTSENIIIDDFIQQKQLQINFWENVFEWIPYDQFNDIKKIGKAGFATAIWKDGPLKYNRNSEKYERNLNENVVLKYLYNSQNISSEFLNEAKSYLTSNNSYGISQNPDTEDYILVFFNKYFEEYCENCSIKYLNKWNKWCKLCQINYLKDNFKNWTSGNVMIDDFIQQKQLQINFWENVFEWIPYDQFNDIKKIEKAFATAIWKDGPLKYNHYSKKYERNLNENVVLKYLYNSQNIFEFLNKVNSYLTVHSYGISQTPDTNYYILVFSNKYFEEYCENCGKKNGNKWCEPCQKNHLKDNFKNWTSGNEIIDYFIQQKQLQINFQENVFEWISYDQFNDIKKIGKAGFATAIWKDGPLRYNHNSKKYERDLNKNVVLKYLYNSQNISSKFLNKVNSYLTIHKYCENCGEKYNDSFEITNKWCEPCQMNQNKKINDLIKDMQFINYDSLFEFVTYDQFNNIKKIGKGGFSTVYSAIWKNGPVRFNTNIGQWIRKPNKKVALKCLYNSQNFIDKLLSEVKAYSNRDFDSILKIYGISQNPNTMEYIIILEYAEGGNFNDYLNRNYEKVDWLNKLQILIYIIEGLKEIHQKQMVHRDFHIGNILFKYIQYNNTCISDMGLCGEVCNVDETNIYGVMPYVAPEVLRGKLYTQAADIYSFGMIMYFVAIWKQPFDNRAHNEILALDICNGIRPKLDELNELKIPTCYIDLMKKCWNSTPENRPNATEIEELIWLFRYSYALNASEFESNVKIRKEHQHYEIEKQFKEAEEYRKANPLSIENNQSTTHPQAIYTSRLLNRFTKDLINSECLDCAITD</sequence>
<dbReference type="EMBL" id="QKYT01000154">
    <property type="protein sequence ID" value="RIA91369.1"/>
    <property type="molecule type" value="Genomic_DNA"/>
</dbReference>
<keyword evidence="1" id="KW-0067">ATP-binding</keyword>
<keyword evidence="1" id="KW-0547">Nucleotide-binding</keyword>
<keyword evidence="3" id="KW-0808">Transferase</keyword>
<dbReference type="PANTHER" id="PTHR44329">
    <property type="entry name" value="SERINE/THREONINE-PROTEIN KINASE TNNI3K-RELATED"/>
    <property type="match status" value="1"/>
</dbReference>
<dbReference type="Pfam" id="PF07714">
    <property type="entry name" value="PK_Tyr_Ser-Thr"/>
    <property type="match status" value="1"/>
</dbReference>
<dbReference type="Proteomes" id="UP000265703">
    <property type="component" value="Unassembled WGS sequence"/>
</dbReference>
<reference evidence="3 4" key="1">
    <citation type="submission" date="2018-06" db="EMBL/GenBank/DDBJ databases">
        <title>Comparative genomics reveals the genomic features of Rhizophagus irregularis, R. cerebriforme, R. diaphanum and Gigaspora rosea, and their symbiotic lifestyle signature.</title>
        <authorList>
            <person name="Morin E."/>
            <person name="San Clemente H."/>
            <person name="Chen E.C.H."/>
            <person name="De La Providencia I."/>
            <person name="Hainaut M."/>
            <person name="Kuo A."/>
            <person name="Kohler A."/>
            <person name="Murat C."/>
            <person name="Tang N."/>
            <person name="Roy S."/>
            <person name="Loubradou J."/>
            <person name="Henrissat B."/>
            <person name="Grigoriev I.V."/>
            <person name="Corradi N."/>
            <person name="Roux C."/>
            <person name="Martin F.M."/>
        </authorList>
    </citation>
    <scope>NUCLEOTIDE SEQUENCE [LARGE SCALE GENOMIC DNA]</scope>
    <source>
        <strain evidence="3 4">DAOM 227022</strain>
    </source>
</reference>
<keyword evidence="4" id="KW-1185">Reference proteome</keyword>
<evidence type="ECO:0000313" key="3">
    <source>
        <dbReference type="EMBL" id="RIA91369.1"/>
    </source>
</evidence>
<feature type="domain" description="Protein kinase" evidence="2">
    <location>
        <begin position="490"/>
        <end position="762"/>
    </location>
</feature>
<gene>
    <name evidence="3" type="ORF">C1645_822168</name>
</gene>
<dbReference type="SUPFAM" id="SSF56112">
    <property type="entry name" value="Protein kinase-like (PK-like)"/>
    <property type="match status" value="1"/>
</dbReference>
<feature type="binding site" evidence="1">
    <location>
        <position position="526"/>
    </location>
    <ligand>
        <name>ATP</name>
        <dbReference type="ChEBI" id="CHEBI:30616"/>
    </ligand>
</feature>
<evidence type="ECO:0000259" key="2">
    <source>
        <dbReference type="PROSITE" id="PS50011"/>
    </source>
</evidence>
<accession>A0A397T207</accession>
<dbReference type="InterPro" id="IPR000719">
    <property type="entry name" value="Prot_kinase_dom"/>
</dbReference>
<dbReference type="OrthoDB" id="2420377at2759"/>
<dbReference type="GO" id="GO:0005524">
    <property type="term" value="F:ATP binding"/>
    <property type="evidence" value="ECO:0007669"/>
    <property type="project" value="UniProtKB-UniRule"/>
</dbReference>
<dbReference type="PROSITE" id="PS00107">
    <property type="entry name" value="PROTEIN_KINASE_ATP"/>
    <property type="match status" value="1"/>
</dbReference>
<dbReference type="InterPro" id="IPR001245">
    <property type="entry name" value="Ser-Thr/Tyr_kinase_cat_dom"/>
</dbReference>
<dbReference type="STRING" id="658196.A0A397T207"/>
<dbReference type="InterPro" id="IPR017441">
    <property type="entry name" value="Protein_kinase_ATP_BS"/>
</dbReference>
<keyword evidence="3" id="KW-0418">Kinase</keyword>
<comment type="caution">
    <text evidence="3">The sequence shown here is derived from an EMBL/GenBank/DDBJ whole genome shotgun (WGS) entry which is preliminary data.</text>
</comment>
<name>A0A397T207_9GLOM</name>
<dbReference type="SUPFAM" id="SSF57184">
    <property type="entry name" value="Growth factor receptor domain"/>
    <property type="match status" value="1"/>
</dbReference>
<dbReference type="InterPro" id="IPR009030">
    <property type="entry name" value="Growth_fac_rcpt_cys_sf"/>
</dbReference>
<organism evidence="3 4">
    <name type="scientific">Glomus cerebriforme</name>
    <dbReference type="NCBI Taxonomy" id="658196"/>
    <lineage>
        <taxon>Eukaryota</taxon>
        <taxon>Fungi</taxon>
        <taxon>Fungi incertae sedis</taxon>
        <taxon>Mucoromycota</taxon>
        <taxon>Glomeromycotina</taxon>
        <taxon>Glomeromycetes</taxon>
        <taxon>Glomerales</taxon>
        <taxon>Glomeraceae</taxon>
        <taxon>Glomus</taxon>
    </lineage>
</organism>
<dbReference type="AlphaFoldDB" id="A0A397T207"/>
<dbReference type="PROSITE" id="PS50011">
    <property type="entry name" value="PROTEIN_KINASE_DOM"/>
    <property type="match status" value="1"/>
</dbReference>
<dbReference type="GO" id="GO:0004674">
    <property type="term" value="F:protein serine/threonine kinase activity"/>
    <property type="evidence" value="ECO:0007669"/>
    <property type="project" value="TreeGrafter"/>
</dbReference>
<dbReference type="Gene3D" id="1.10.510.10">
    <property type="entry name" value="Transferase(Phosphotransferase) domain 1"/>
    <property type="match status" value="1"/>
</dbReference>
<proteinExistence type="predicted"/>
<evidence type="ECO:0000256" key="1">
    <source>
        <dbReference type="PROSITE-ProRule" id="PRU10141"/>
    </source>
</evidence>